<dbReference type="EMBL" id="CP032382">
    <property type="protein sequence ID" value="AYB29111.1"/>
    <property type="molecule type" value="Genomic_DNA"/>
</dbReference>
<dbReference type="InterPro" id="IPR036388">
    <property type="entry name" value="WH-like_DNA-bd_sf"/>
</dbReference>
<dbReference type="Proteomes" id="UP000266183">
    <property type="component" value="Chromosome"/>
</dbReference>
<feature type="domain" description="RNA polymerase sigma factor 70 region 4 type 2" evidence="6">
    <location>
        <begin position="126"/>
        <end position="178"/>
    </location>
</feature>
<dbReference type="NCBIfam" id="TIGR02937">
    <property type="entry name" value="sigma70-ECF"/>
    <property type="match status" value="1"/>
</dbReference>
<evidence type="ECO:0000256" key="4">
    <source>
        <dbReference type="ARBA" id="ARBA00023163"/>
    </source>
</evidence>
<dbReference type="OrthoDB" id="9780326at2"/>
<dbReference type="InterPro" id="IPR014284">
    <property type="entry name" value="RNA_pol_sigma-70_dom"/>
</dbReference>
<dbReference type="InterPro" id="IPR007627">
    <property type="entry name" value="RNA_pol_sigma70_r2"/>
</dbReference>
<dbReference type="AlphaFoldDB" id="A0A385SF95"/>
<dbReference type="SUPFAM" id="SSF88659">
    <property type="entry name" value="Sigma3 and sigma4 domains of RNA polymerase sigma factors"/>
    <property type="match status" value="1"/>
</dbReference>
<feature type="domain" description="RNA polymerase sigma-70 region 2" evidence="5">
    <location>
        <begin position="34"/>
        <end position="101"/>
    </location>
</feature>
<proteinExistence type="inferred from homology"/>
<evidence type="ECO:0000259" key="5">
    <source>
        <dbReference type="Pfam" id="PF04542"/>
    </source>
</evidence>
<dbReference type="Gene3D" id="1.10.1740.10">
    <property type="match status" value="1"/>
</dbReference>
<dbReference type="InterPro" id="IPR013325">
    <property type="entry name" value="RNA_pol_sigma_r2"/>
</dbReference>
<gene>
    <name evidence="7" type="ORF">D4L85_00275</name>
</gene>
<reference evidence="8" key="1">
    <citation type="submission" date="2018-09" db="EMBL/GenBank/DDBJ databases">
        <title>Chryseolinea sp. KIS68-18 isolated from soil.</title>
        <authorList>
            <person name="Weon H.-Y."/>
            <person name="Kwon S.-W."/>
            <person name="Lee S.A."/>
        </authorList>
    </citation>
    <scope>NUCLEOTIDE SEQUENCE [LARGE SCALE GENOMIC DNA]</scope>
    <source>
        <strain evidence="8">KIS68-18</strain>
    </source>
</reference>
<dbReference type="GO" id="GO:0003677">
    <property type="term" value="F:DNA binding"/>
    <property type="evidence" value="ECO:0007669"/>
    <property type="project" value="InterPro"/>
</dbReference>
<dbReference type="PANTHER" id="PTHR43133">
    <property type="entry name" value="RNA POLYMERASE ECF-TYPE SIGMA FACTO"/>
    <property type="match status" value="1"/>
</dbReference>
<dbReference type="PANTHER" id="PTHR43133:SF51">
    <property type="entry name" value="RNA POLYMERASE SIGMA FACTOR"/>
    <property type="match status" value="1"/>
</dbReference>
<evidence type="ECO:0000256" key="2">
    <source>
        <dbReference type="ARBA" id="ARBA00023015"/>
    </source>
</evidence>
<evidence type="ECO:0000259" key="6">
    <source>
        <dbReference type="Pfam" id="PF08281"/>
    </source>
</evidence>
<dbReference type="GO" id="GO:0016987">
    <property type="term" value="F:sigma factor activity"/>
    <property type="evidence" value="ECO:0007669"/>
    <property type="project" value="UniProtKB-KW"/>
</dbReference>
<dbReference type="InterPro" id="IPR039425">
    <property type="entry name" value="RNA_pol_sigma-70-like"/>
</dbReference>
<name>A0A385SF95_9BACT</name>
<keyword evidence="8" id="KW-1185">Reference proteome</keyword>
<dbReference type="GO" id="GO:0006352">
    <property type="term" value="P:DNA-templated transcription initiation"/>
    <property type="evidence" value="ECO:0007669"/>
    <property type="project" value="InterPro"/>
</dbReference>
<dbReference type="Pfam" id="PF04542">
    <property type="entry name" value="Sigma70_r2"/>
    <property type="match status" value="1"/>
</dbReference>
<dbReference type="InterPro" id="IPR013324">
    <property type="entry name" value="RNA_pol_sigma_r3/r4-like"/>
</dbReference>
<dbReference type="Pfam" id="PF08281">
    <property type="entry name" value="Sigma70_r4_2"/>
    <property type="match status" value="1"/>
</dbReference>
<evidence type="ECO:0000313" key="7">
    <source>
        <dbReference type="EMBL" id="AYB29111.1"/>
    </source>
</evidence>
<evidence type="ECO:0000313" key="8">
    <source>
        <dbReference type="Proteomes" id="UP000266183"/>
    </source>
</evidence>
<protein>
    <submittedName>
        <fullName evidence="7">RNA polymerase sigma factor</fullName>
    </submittedName>
</protein>
<evidence type="ECO:0000256" key="1">
    <source>
        <dbReference type="ARBA" id="ARBA00010641"/>
    </source>
</evidence>
<keyword evidence="3" id="KW-0731">Sigma factor</keyword>
<comment type="similarity">
    <text evidence="1">Belongs to the sigma-70 factor family. ECF subfamily.</text>
</comment>
<sequence length="189" mass="21445">MVIPPLAEKMEQRKGDIQLIEEARNGDMTAFRTLVERHEARVAGVVKGILGDTPESADVGQEVFIRLFESLEKFRGDASLSTYVTRIAINLSLNESKKRKRKFKLFGPLKEGENSQAEESATDLKEMLYHELQQLDPEFQAVVTLRMIEGYSIQETAAVLEIPVGTVMSRLYRAQKKLKQVIARKEGYE</sequence>
<dbReference type="SUPFAM" id="SSF88946">
    <property type="entry name" value="Sigma2 domain of RNA polymerase sigma factors"/>
    <property type="match status" value="1"/>
</dbReference>
<dbReference type="CDD" id="cd06171">
    <property type="entry name" value="Sigma70_r4"/>
    <property type="match status" value="1"/>
</dbReference>
<dbReference type="InterPro" id="IPR013249">
    <property type="entry name" value="RNA_pol_sigma70_r4_t2"/>
</dbReference>
<dbReference type="RefSeq" id="WP_119752434.1">
    <property type="nucleotide sequence ID" value="NZ_CP032382.1"/>
</dbReference>
<accession>A0A385SF95</accession>
<dbReference type="KEGG" id="chk:D4L85_00275"/>
<dbReference type="Gene3D" id="1.10.10.10">
    <property type="entry name" value="Winged helix-like DNA-binding domain superfamily/Winged helix DNA-binding domain"/>
    <property type="match status" value="1"/>
</dbReference>
<keyword evidence="4" id="KW-0804">Transcription</keyword>
<keyword evidence="2" id="KW-0805">Transcription regulation</keyword>
<organism evidence="7 8">
    <name type="scientific">Chryseolinea soli</name>
    <dbReference type="NCBI Taxonomy" id="2321403"/>
    <lineage>
        <taxon>Bacteria</taxon>
        <taxon>Pseudomonadati</taxon>
        <taxon>Bacteroidota</taxon>
        <taxon>Cytophagia</taxon>
        <taxon>Cytophagales</taxon>
        <taxon>Fulvivirgaceae</taxon>
        <taxon>Chryseolinea</taxon>
    </lineage>
</organism>
<evidence type="ECO:0000256" key="3">
    <source>
        <dbReference type="ARBA" id="ARBA00023082"/>
    </source>
</evidence>